<proteinExistence type="predicted"/>
<sequence>MYDPSMTMTFATRMSLGEDEDLKSIVEKAAIDFAERDKLRRDLRYYFGGIGNSEIEGIRESVGRLIDQEIMDRDLLKKDWSILKRNVFLKAGFIAADIERKRLGVEDHNDGHDFVIQLMTLIDGWGQGSRVDLLKFNLDTSFLKFVNTLKDETRNSKIPPESIIFPSPSWPFVMAGDEEVEMNNQTFNNSTDTQSTNSSKQGTRTRDSNDKGYSLLDGPWMYRLPHIGKDEALKPGWKRLMTQSDYMNMLDGITHINSRYTEWKNPSKCSVMIMHSQDRDSYQRYLNNREEERTFSIKWEKELEEEGFFDDEDISGEPGDDWFDYWKRIATNSH</sequence>
<reference evidence="2 3" key="1">
    <citation type="submission" date="2019-06" db="EMBL/GenBank/DDBJ databases">
        <title>Genome Sequence of the Brown Rot Fungal Pathogen Monilinia laxa.</title>
        <authorList>
            <person name="De Miccolis Angelini R.M."/>
            <person name="Landi L."/>
            <person name="Abate D."/>
            <person name="Pollastro S."/>
            <person name="Romanazzi G."/>
            <person name="Faretra F."/>
        </authorList>
    </citation>
    <scope>NUCLEOTIDE SEQUENCE [LARGE SCALE GENOMIC DNA]</scope>
    <source>
        <strain evidence="2 3">Mlax316</strain>
    </source>
</reference>
<feature type="region of interest" description="Disordered" evidence="1">
    <location>
        <begin position="186"/>
        <end position="212"/>
    </location>
</feature>
<evidence type="ECO:0000313" key="2">
    <source>
        <dbReference type="EMBL" id="KAB8289794.1"/>
    </source>
</evidence>
<dbReference type="Proteomes" id="UP000326757">
    <property type="component" value="Unassembled WGS sequence"/>
</dbReference>
<feature type="compositionally biased region" description="Low complexity" evidence="1">
    <location>
        <begin position="186"/>
        <end position="199"/>
    </location>
</feature>
<gene>
    <name evidence="2" type="ORF">EYC80_010427</name>
</gene>
<evidence type="ECO:0000256" key="1">
    <source>
        <dbReference type="SAM" id="MobiDB-lite"/>
    </source>
</evidence>
<name>A0A5N6JQV8_MONLA</name>
<dbReference type="AlphaFoldDB" id="A0A5N6JQV8"/>
<organism evidence="2 3">
    <name type="scientific">Monilinia laxa</name>
    <name type="common">Brown rot fungus</name>
    <name type="synonym">Sclerotinia laxa</name>
    <dbReference type="NCBI Taxonomy" id="61186"/>
    <lineage>
        <taxon>Eukaryota</taxon>
        <taxon>Fungi</taxon>
        <taxon>Dikarya</taxon>
        <taxon>Ascomycota</taxon>
        <taxon>Pezizomycotina</taxon>
        <taxon>Leotiomycetes</taxon>
        <taxon>Helotiales</taxon>
        <taxon>Sclerotiniaceae</taxon>
        <taxon>Monilinia</taxon>
    </lineage>
</organism>
<protein>
    <submittedName>
        <fullName evidence="2">Uncharacterized protein</fullName>
    </submittedName>
</protein>
<accession>A0A5N6JQV8</accession>
<keyword evidence="3" id="KW-1185">Reference proteome</keyword>
<comment type="caution">
    <text evidence="2">The sequence shown here is derived from an EMBL/GenBank/DDBJ whole genome shotgun (WGS) entry which is preliminary data.</text>
</comment>
<evidence type="ECO:0000313" key="3">
    <source>
        <dbReference type="Proteomes" id="UP000326757"/>
    </source>
</evidence>
<dbReference type="EMBL" id="VIGI01000020">
    <property type="protein sequence ID" value="KAB8289794.1"/>
    <property type="molecule type" value="Genomic_DNA"/>
</dbReference>
<dbReference type="OrthoDB" id="3518308at2759"/>